<proteinExistence type="predicted"/>
<organism evidence="1 2">
    <name type="scientific">Cichorium intybus</name>
    <name type="common">Chicory</name>
    <dbReference type="NCBI Taxonomy" id="13427"/>
    <lineage>
        <taxon>Eukaryota</taxon>
        <taxon>Viridiplantae</taxon>
        <taxon>Streptophyta</taxon>
        <taxon>Embryophyta</taxon>
        <taxon>Tracheophyta</taxon>
        <taxon>Spermatophyta</taxon>
        <taxon>Magnoliopsida</taxon>
        <taxon>eudicotyledons</taxon>
        <taxon>Gunneridae</taxon>
        <taxon>Pentapetalae</taxon>
        <taxon>asterids</taxon>
        <taxon>campanulids</taxon>
        <taxon>Asterales</taxon>
        <taxon>Asteraceae</taxon>
        <taxon>Cichorioideae</taxon>
        <taxon>Cichorieae</taxon>
        <taxon>Cichoriinae</taxon>
        <taxon>Cichorium</taxon>
    </lineage>
</organism>
<dbReference type="EMBL" id="CM042014">
    <property type="protein sequence ID" value="KAI3722220.1"/>
    <property type="molecule type" value="Genomic_DNA"/>
</dbReference>
<reference evidence="2" key="1">
    <citation type="journal article" date="2022" name="Mol. Ecol. Resour.">
        <title>The genomes of chicory, endive, great burdock and yacon provide insights into Asteraceae palaeo-polyploidization history and plant inulin production.</title>
        <authorList>
            <person name="Fan W."/>
            <person name="Wang S."/>
            <person name="Wang H."/>
            <person name="Wang A."/>
            <person name="Jiang F."/>
            <person name="Liu H."/>
            <person name="Zhao H."/>
            <person name="Xu D."/>
            <person name="Zhang Y."/>
        </authorList>
    </citation>
    <scope>NUCLEOTIDE SEQUENCE [LARGE SCALE GENOMIC DNA]</scope>
    <source>
        <strain evidence="2">cv. Punajuju</strain>
    </source>
</reference>
<keyword evidence="2" id="KW-1185">Reference proteome</keyword>
<comment type="caution">
    <text evidence="1">The sequence shown here is derived from an EMBL/GenBank/DDBJ whole genome shotgun (WGS) entry which is preliminary data.</text>
</comment>
<protein>
    <submittedName>
        <fullName evidence="1">Uncharacterized protein</fullName>
    </submittedName>
</protein>
<dbReference type="Proteomes" id="UP001055811">
    <property type="component" value="Linkage Group LG06"/>
</dbReference>
<reference evidence="1 2" key="2">
    <citation type="journal article" date="2022" name="Mol. Ecol. Resour.">
        <title>The genomes of chicory, endive, great burdock and yacon provide insights into Asteraceae paleo-polyploidization history and plant inulin production.</title>
        <authorList>
            <person name="Fan W."/>
            <person name="Wang S."/>
            <person name="Wang H."/>
            <person name="Wang A."/>
            <person name="Jiang F."/>
            <person name="Liu H."/>
            <person name="Zhao H."/>
            <person name="Xu D."/>
            <person name="Zhang Y."/>
        </authorList>
    </citation>
    <scope>NUCLEOTIDE SEQUENCE [LARGE SCALE GENOMIC DNA]</scope>
    <source>
        <strain evidence="2">cv. Punajuju</strain>
        <tissue evidence="1">Leaves</tissue>
    </source>
</reference>
<accession>A0ACB9BJM9</accession>
<gene>
    <name evidence="1" type="ORF">L2E82_33251</name>
</gene>
<evidence type="ECO:0000313" key="1">
    <source>
        <dbReference type="EMBL" id="KAI3722220.1"/>
    </source>
</evidence>
<name>A0ACB9BJM9_CICIN</name>
<evidence type="ECO:0000313" key="2">
    <source>
        <dbReference type="Proteomes" id="UP001055811"/>
    </source>
</evidence>
<sequence>MSRIPKPTELPPAPGVSPLPGLQAAQPPPPTQPLGVPSSGPNSNPLDLFPQGLPDIGTNAPAVAAGNLDFLLNNPQFQALRGMVQANPQILQPMVQELGKQNPHLVRQIQEHQVDFLRLINEPVQGERMNILGDLPAAMPQVVTVAPEEREAIEYVSKYLSVGRML</sequence>